<dbReference type="Pfam" id="PF01610">
    <property type="entry name" value="DDE_Tnp_ISL3"/>
    <property type="match status" value="1"/>
</dbReference>
<dbReference type="STRING" id="551991.SAMN05192529_11422"/>
<dbReference type="EMBL" id="FNQY01000014">
    <property type="protein sequence ID" value="SEA33350.1"/>
    <property type="molecule type" value="Genomic_DNA"/>
</dbReference>
<feature type="domain" description="Transposase IS204/IS1001/IS1096/IS1165 DDE" evidence="1">
    <location>
        <begin position="2"/>
        <end position="65"/>
    </location>
</feature>
<dbReference type="PANTHER" id="PTHR33498">
    <property type="entry name" value="TRANSPOSASE FOR INSERTION SEQUENCE ELEMENT IS1557"/>
    <property type="match status" value="1"/>
</dbReference>
<dbReference type="Proteomes" id="UP000199041">
    <property type="component" value="Unassembled WGS sequence"/>
</dbReference>
<evidence type="ECO:0000313" key="2">
    <source>
        <dbReference type="EMBL" id="SEA33350.1"/>
    </source>
</evidence>
<dbReference type="PANTHER" id="PTHR33498:SF1">
    <property type="entry name" value="TRANSPOSASE FOR INSERTION SEQUENCE ELEMENT IS1557"/>
    <property type="match status" value="1"/>
</dbReference>
<sequence>MNADQSGIRPILSFVNTIRKNFKGILNSIKLGITNAVAEGINSKIQTAKSRAKGFGKIDNFKSMIYFLGNNFNFEIH</sequence>
<name>A0A1H4ABR6_9BACT</name>
<dbReference type="OrthoDB" id="6197054at2"/>
<dbReference type="AlphaFoldDB" id="A0A1H4ABR6"/>
<organism evidence="2 3">
    <name type="scientific">Arachidicoccus rhizosphaerae</name>
    <dbReference type="NCBI Taxonomy" id="551991"/>
    <lineage>
        <taxon>Bacteria</taxon>
        <taxon>Pseudomonadati</taxon>
        <taxon>Bacteroidota</taxon>
        <taxon>Chitinophagia</taxon>
        <taxon>Chitinophagales</taxon>
        <taxon>Chitinophagaceae</taxon>
        <taxon>Arachidicoccus</taxon>
    </lineage>
</organism>
<dbReference type="InterPro" id="IPR002560">
    <property type="entry name" value="Transposase_DDE"/>
</dbReference>
<evidence type="ECO:0000259" key="1">
    <source>
        <dbReference type="Pfam" id="PF01610"/>
    </source>
</evidence>
<gene>
    <name evidence="2" type="ORF">SAMN05192529_11422</name>
</gene>
<proteinExistence type="predicted"/>
<keyword evidence="3" id="KW-1185">Reference proteome</keyword>
<protein>
    <submittedName>
        <fullName evidence="2">Transposase</fullName>
    </submittedName>
</protein>
<evidence type="ECO:0000313" key="3">
    <source>
        <dbReference type="Proteomes" id="UP000199041"/>
    </source>
</evidence>
<dbReference type="InterPro" id="IPR047951">
    <property type="entry name" value="Transpos_ISL3"/>
</dbReference>
<reference evidence="2 3" key="1">
    <citation type="submission" date="2016-10" db="EMBL/GenBank/DDBJ databases">
        <authorList>
            <person name="de Groot N.N."/>
        </authorList>
    </citation>
    <scope>NUCLEOTIDE SEQUENCE [LARGE SCALE GENOMIC DNA]</scope>
    <source>
        <strain evidence="2 3">Vu-144</strain>
    </source>
</reference>
<accession>A0A1H4ABR6</accession>